<evidence type="ECO:0000256" key="1">
    <source>
        <dbReference type="SAM" id="Coils"/>
    </source>
</evidence>
<dbReference type="InterPro" id="IPR029681">
    <property type="entry name" value="CCDC157"/>
</dbReference>
<dbReference type="PANTHER" id="PTHR43696:SF9">
    <property type="entry name" value="COILED-COIL DOMAIN-CONTAINING PROTEIN 157"/>
    <property type="match status" value="1"/>
</dbReference>
<comment type="caution">
    <text evidence="3">The sequence shown here is derived from an EMBL/GenBank/DDBJ whole genome shotgun (WGS) entry which is preliminary data.</text>
</comment>
<evidence type="ECO:0000313" key="3">
    <source>
        <dbReference type="EMBL" id="NXD31310.1"/>
    </source>
</evidence>
<sequence length="595" mass="66524">MAHLLGHRGCMESLRADLRDLQAAIADVCSRAGAVRFPSWKFPDKESCELDITVLLQRYRHRDSEPEFSQHAHVVLLELLIDRLLLLLQSFTSYAETVLSGRPVPPARGLGPCMSAGRTARTFWSTMLKLGAFCQQFRDEEKDCGWQIPTQQSTPPSAPQAGKYQKEQLKCFLPDVLESGTAPEAAQSTSVCPCLSVHVLGSSGSSQARAGPSQAQSTRSVPTQTPGLPLGSCDTCSSAQASLHEVGRAIASICQSHNIPSALSKFQEVLEDSAGRRDLSATDMSYWASEQSKDLSRINKHLQGLLQQVNPVKAELEEMGKQKQKLQKQVEDFSKKLQAEKESQEEQRRKAEQSLQAKDKEHSKAVARLEQDKDDLRKGTELLGHSGCVFPELSKTTLLEEVRTTMVARSQVLELEEKMQMLTGQRDSLDQRLSATSVQLEKEKVRVESLFRHEESLQAKQRTLLQQLDSLDQEREELLASLGEAEEDKARLAEQLEQSQEQSGKQLQAQQLQANTSRLEEQAQELRERERLLVFFPDLHISTETQFESSGNLTEDMESQLQANNIRIEVLERENVQLKALLAKVKAAAEQGMLK</sequence>
<protein>
    <submittedName>
        <fullName evidence="3">CC157 protein</fullName>
    </submittedName>
</protein>
<feature type="non-terminal residue" evidence="3">
    <location>
        <position position="1"/>
    </location>
</feature>
<evidence type="ECO:0000256" key="2">
    <source>
        <dbReference type="SAM" id="MobiDB-lite"/>
    </source>
</evidence>
<feature type="compositionally biased region" description="Low complexity" evidence="2">
    <location>
        <begin position="495"/>
        <end position="514"/>
    </location>
</feature>
<reference evidence="3" key="1">
    <citation type="submission" date="2019-09" db="EMBL/GenBank/DDBJ databases">
        <title>Bird 10,000 Genomes (B10K) Project - Family phase.</title>
        <authorList>
            <person name="Zhang G."/>
        </authorList>
    </citation>
    <scope>NUCLEOTIDE SEQUENCE</scope>
    <source>
        <strain evidence="3">B10K-IZCAS-20218</strain>
        <tissue evidence="3">Blood</tissue>
    </source>
</reference>
<keyword evidence="1" id="KW-0175">Coiled coil</keyword>
<organism evidence="3 4">
    <name type="scientific">Elachura formosa</name>
    <name type="common">spotted wren-babbler</name>
    <dbReference type="NCBI Taxonomy" id="1463973"/>
    <lineage>
        <taxon>Eukaryota</taxon>
        <taxon>Metazoa</taxon>
        <taxon>Chordata</taxon>
        <taxon>Craniata</taxon>
        <taxon>Vertebrata</taxon>
        <taxon>Euteleostomi</taxon>
        <taxon>Archelosauria</taxon>
        <taxon>Archosauria</taxon>
        <taxon>Dinosauria</taxon>
        <taxon>Saurischia</taxon>
        <taxon>Theropoda</taxon>
        <taxon>Coelurosauria</taxon>
        <taxon>Aves</taxon>
        <taxon>Neognathae</taxon>
        <taxon>Neoaves</taxon>
        <taxon>Telluraves</taxon>
        <taxon>Australaves</taxon>
        <taxon>Passeriformes</taxon>
        <taxon>Elachuridae</taxon>
        <taxon>Elachura</taxon>
    </lineage>
</organism>
<keyword evidence="4" id="KW-1185">Reference proteome</keyword>
<gene>
    <name evidence="3" type="primary">Ccdc157</name>
    <name evidence="3" type="ORF">ELAFOR_R01385</name>
</gene>
<feature type="coiled-coil region" evidence="1">
    <location>
        <begin position="554"/>
        <end position="591"/>
    </location>
</feature>
<dbReference type="PANTHER" id="PTHR43696">
    <property type="entry name" value="COILED-COIL DOMAIN-CONTAINING PROTEIN 157"/>
    <property type="match status" value="1"/>
</dbReference>
<accession>A0A851UXP5</accession>
<name>A0A851UXP5_9PASS</name>
<dbReference type="OrthoDB" id="10051906at2759"/>
<feature type="non-terminal residue" evidence="3">
    <location>
        <position position="595"/>
    </location>
</feature>
<evidence type="ECO:0000313" key="4">
    <source>
        <dbReference type="Proteomes" id="UP000623542"/>
    </source>
</evidence>
<feature type="region of interest" description="Disordered" evidence="2">
    <location>
        <begin position="337"/>
        <end position="372"/>
    </location>
</feature>
<dbReference type="AlphaFoldDB" id="A0A851UXP5"/>
<feature type="compositionally biased region" description="Polar residues" evidence="2">
    <location>
        <begin position="213"/>
        <end position="226"/>
    </location>
</feature>
<feature type="region of interest" description="Disordered" evidence="2">
    <location>
        <begin position="205"/>
        <end position="226"/>
    </location>
</feature>
<proteinExistence type="predicted"/>
<feature type="region of interest" description="Disordered" evidence="2">
    <location>
        <begin position="495"/>
        <end position="516"/>
    </location>
</feature>
<dbReference type="Proteomes" id="UP000623542">
    <property type="component" value="Unassembled WGS sequence"/>
</dbReference>
<dbReference type="EMBL" id="WBNG01002034">
    <property type="protein sequence ID" value="NXD31310.1"/>
    <property type="molecule type" value="Genomic_DNA"/>
</dbReference>